<dbReference type="InterPro" id="IPR016024">
    <property type="entry name" value="ARM-type_fold"/>
</dbReference>
<dbReference type="InterPro" id="IPR021133">
    <property type="entry name" value="HEAT_type_2"/>
</dbReference>
<dbReference type="Pfam" id="PF24916">
    <property type="entry name" value="HEAT_GCN1_fung"/>
    <property type="match status" value="1"/>
</dbReference>
<dbReference type="GO" id="GO:0005829">
    <property type="term" value="C:cytosol"/>
    <property type="evidence" value="ECO:0007669"/>
    <property type="project" value="TreeGrafter"/>
</dbReference>
<keyword evidence="6" id="KW-1185">Reference proteome</keyword>
<dbReference type="Pfam" id="PF23271">
    <property type="entry name" value="HEAT_GCN1"/>
    <property type="match status" value="1"/>
</dbReference>
<dbReference type="Proteomes" id="UP000238350">
    <property type="component" value="Unassembled WGS sequence"/>
</dbReference>
<name>A0A2T0FC68_9ASCO</name>
<dbReference type="SMART" id="SM01349">
    <property type="entry name" value="TOG"/>
    <property type="match status" value="1"/>
</dbReference>
<dbReference type="PROSITE" id="PS50077">
    <property type="entry name" value="HEAT_REPEAT"/>
    <property type="match status" value="1"/>
</dbReference>
<dbReference type="InterPro" id="IPR056809">
    <property type="entry name" value="HEAT_GCN1_fung"/>
</dbReference>
<evidence type="ECO:0000313" key="5">
    <source>
        <dbReference type="EMBL" id="PRT52604.1"/>
    </source>
</evidence>
<gene>
    <name evidence="5" type="ORF">B9G98_00224</name>
</gene>
<dbReference type="GO" id="GO:0034198">
    <property type="term" value="P:cellular response to amino acid starvation"/>
    <property type="evidence" value="ECO:0007669"/>
    <property type="project" value="TreeGrafter"/>
</dbReference>
<dbReference type="STRING" id="45607.A0A2T0FC68"/>
<dbReference type="Pfam" id="PF24993">
    <property type="entry name" value="GNC1_N"/>
    <property type="match status" value="1"/>
</dbReference>
<evidence type="ECO:0000259" key="4">
    <source>
        <dbReference type="SMART" id="SM01349"/>
    </source>
</evidence>
<evidence type="ECO:0000256" key="2">
    <source>
        <dbReference type="ARBA" id="ARBA00022737"/>
    </source>
</evidence>
<feature type="domain" description="TOG" evidence="4">
    <location>
        <begin position="1169"/>
        <end position="1404"/>
    </location>
</feature>
<dbReference type="InterPro" id="IPR057546">
    <property type="entry name" value="HEAT_GCN1"/>
</dbReference>
<dbReference type="PANTHER" id="PTHR23346:SF7">
    <property type="entry name" value="STALLED RIBOSOME SENSOR GCN1"/>
    <property type="match status" value="1"/>
</dbReference>
<dbReference type="Pfam" id="PF24984">
    <property type="entry name" value="HEAT_EF3_GNC1"/>
    <property type="match status" value="1"/>
</dbReference>
<dbReference type="SUPFAM" id="SSF48371">
    <property type="entry name" value="ARM repeat"/>
    <property type="match status" value="4"/>
</dbReference>
<dbReference type="GO" id="GO:0019887">
    <property type="term" value="F:protein kinase regulator activity"/>
    <property type="evidence" value="ECO:0007669"/>
    <property type="project" value="TreeGrafter"/>
</dbReference>
<feature type="repeat" description="HEAT" evidence="3">
    <location>
        <begin position="1345"/>
        <end position="1382"/>
    </location>
</feature>
<dbReference type="GeneID" id="36513973"/>
<dbReference type="Gene3D" id="1.25.10.10">
    <property type="entry name" value="Leucine-rich Repeat Variant"/>
    <property type="match status" value="4"/>
</dbReference>
<dbReference type="InterPro" id="IPR034085">
    <property type="entry name" value="TOG"/>
</dbReference>
<comment type="similarity">
    <text evidence="1">Belongs to the GCN1 family.</text>
</comment>
<reference evidence="5 6" key="1">
    <citation type="submission" date="2017-04" db="EMBL/GenBank/DDBJ databases">
        <title>Genome sequencing of [Candida] sorbophila.</title>
        <authorList>
            <person name="Ahn J.O."/>
        </authorList>
    </citation>
    <scope>NUCLEOTIDE SEQUENCE [LARGE SCALE GENOMIC DNA]</scope>
    <source>
        <strain evidence="5 6">DS02</strain>
    </source>
</reference>
<keyword evidence="2" id="KW-0677">Repeat</keyword>
<dbReference type="GO" id="GO:0006417">
    <property type="term" value="P:regulation of translation"/>
    <property type="evidence" value="ECO:0007669"/>
    <property type="project" value="TreeGrafter"/>
</dbReference>
<dbReference type="OrthoDB" id="5148094at2759"/>
<organism evidence="5 6">
    <name type="scientific">Wickerhamiella sorbophila</name>
    <dbReference type="NCBI Taxonomy" id="45607"/>
    <lineage>
        <taxon>Eukaryota</taxon>
        <taxon>Fungi</taxon>
        <taxon>Dikarya</taxon>
        <taxon>Ascomycota</taxon>
        <taxon>Saccharomycotina</taxon>
        <taxon>Dipodascomycetes</taxon>
        <taxon>Dipodascales</taxon>
        <taxon>Trichomonascaceae</taxon>
        <taxon>Wickerhamiella</taxon>
    </lineage>
</organism>
<dbReference type="InterPro" id="IPR011989">
    <property type="entry name" value="ARM-like"/>
</dbReference>
<dbReference type="EMBL" id="NDIQ01000001">
    <property type="protein sequence ID" value="PRT52604.1"/>
    <property type="molecule type" value="Genomic_DNA"/>
</dbReference>
<dbReference type="Pfam" id="PF25801">
    <property type="entry name" value="HEAT_GCN1_C_2"/>
    <property type="match status" value="1"/>
</dbReference>
<dbReference type="PANTHER" id="PTHR23346">
    <property type="entry name" value="TRANSLATIONAL ACTIVATOR GCN1-RELATED"/>
    <property type="match status" value="1"/>
</dbReference>
<dbReference type="Pfam" id="PF24987">
    <property type="entry name" value="HEAT_EF3_N"/>
    <property type="match status" value="2"/>
</dbReference>
<proteinExistence type="inferred from homology"/>
<evidence type="ECO:0000256" key="1">
    <source>
        <dbReference type="ARBA" id="ARBA00007366"/>
    </source>
</evidence>
<dbReference type="GO" id="GO:0016301">
    <property type="term" value="F:kinase activity"/>
    <property type="evidence" value="ECO:0007669"/>
    <property type="project" value="UniProtKB-KW"/>
</dbReference>
<keyword evidence="5" id="KW-0808">Transferase</keyword>
<accession>A0A2T0FC68</accession>
<evidence type="ECO:0000313" key="6">
    <source>
        <dbReference type="Proteomes" id="UP000238350"/>
    </source>
</evidence>
<comment type="caution">
    <text evidence="5">The sequence shown here is derived from an EMBL/GenBank/DDBJ whole genome shotgun (WGS) entry which is preliminary data.</text>
</comment>
<sequence>MSFQSLNSFGKVSFLRQLLTEDSSDLDGIVPALLSTHAAMDSAVLRDTSAQVLIKAAEKNSEVVSQFIETAQTSLKSGGSSAITLLLEWANALLVALGPVAQDLLSVQAKLLLRAMDSNRPRLCKTSLRQTRAACTKYAVRHGASPILDLLKNKSLAACLLAGALADGAAVIAPETPAIEAACVEAVPDFVAAYIASVLGPADPALTDSVIQALGPFMALIPQQIFDEQLVPAYGRAMLRSAELTLVIVLPPVIKDQTRDLNMNALAEKLEQSLQSNLSSSSPQVRQQASEVLGLLLSRGIDDSLVTKIATNAKKATNPAQSALYAHSLARYTSAISPALPAVIDTLSSFATKVSTEAGVSEIAKAVVNALPESESIVVKGLQDSRNPLRRIWAVTLASGPAKLTPNIETALKKAYKDIASNVNAAISFKCIAIGYACVLLGADDGDALFDPRVYERLTASEDLQIGVQAAGKRKSPESTRAMTYLAASQTAGLAQTESVSALGKVYQENSELGVYMAQELSSHTDKWSRISAVIKAFGRPAALAENTLVALIVTAHHQKALPQTWVGLCARAQVDAGAVASQNVEKLLELVWDASSATGEGATEWHAAAASAIATLAFVAPQVYAPHIVSYLERSLLPVDVTADDITIFRTAPGELAMTKAVMKKRDVTERGRDKSLDAWEAEVRRELAAKNGGKLSKEDTAMMAEQTVRRNGLEKFAAGYKFALSVILALSKAGVENGQNVWFPRAITLLIKLGSSLAAPLADVAGTVQALTANISARFTDRREDAGKALCSAFGLISVPNADDIAVRVLYRAKMLGDQRPFDAVTLAYLLPLLTKVVRNRAFKTPTQEEMLLLTFSVLASHADELATVPRDGLVVALLKLLSSRKDKAKDVKECLQRIAQGVLFDNDELSALLSAVVDDNPYVRVATLEILDQEVDLTAWKYAPEIYIASFAEDAPQAAADVWSESGMSLPDDAVELAESLRPFLGTNVRHAVAKGLAAVVASRPETLTTILDMLYDAFRVASEPPQPVIDEFGLEIKTAFKDPWPIRCGVATSLNLLVPVLSGEQPLQLGDFVAKAVGDSNNQVDFELQTLGAHLVACHGAERVDELLTKFENLVTVNKPQQAHVVLYGLEARHLAPSDPRLPAIAQRLLDTLDSSERVQQSVSEALSALASRIDPAPLMTRLLESLGANTSTDSRRGAAYGLAGLVGGLGLVALTDYGVIRTIQEYSEDKREAARREGAQLAVDCLSQRLNNLFEPYALELLPLVLAGLGDMNNTVREAAATAARSIMKVTTTFGISKSIPLAINRLDDTAWRGKKGAVELLGTMAYLDPQQLSASLSTIVPEIVAVLNDTHKEVRAAAKNSLHTFGDVIENAEIKAITPQLLDAISDPTRHTESALDALLATKFVHYIDSPSLALVIHVVKRGMRDRSANTKRRACQVVGNMSILTDGADLVPYLPEIMPDLQVAMTDPVPATCATACKALGALVEKLGEEQFPDVIPNMLEILRDPTKIGDRWGCAQGLAEVTHGLGVAKLEELLPLVVKSCANPQPHIRQSFVLMLLFLPAAFGPSFTPYLSQIVPAVLQGLADSVEEVRENALKAGRLIVRDYAAKAVDLLLPELERGLSDTSYRIRLSSVELTGDLMFRLAGISKTAAEDGSGAGAANQTLVEALGQTRRDRILAALFICRADVSAQVRTSALDVWMALVANTPRTVKEILSPLTHMLVRRLASSHEETQTNAARALGELVRRVSGALVQLLPTLEELASDPESRQGICVGLVELIVATPTDVLREHERALTALIRGCLTDPVTAVREAASQAFDALQEALGEVASDLLPELIAQMQAGDDGALAALKEMMSTSADVVFPALVPKLIEAPITDFKASSLADICEVAGDVLYSRLESIVDALLSAEVSNTADSPANATALDRVLGVALPEVHLLEKVKAAESATRASVLAHIATQLGSGATLDYASDWVTFGILSLEDSDAGVVQGAHALLSALTSTLAKGDLAKLVPAAHQAVKMTSAPVAGFNLPKGVSCILPIFLQGLSLGSTTDKEVSALAIADVVERTDEQNLKPLVTQIVGPLIRVVGERYPASVKAAIMYTLNVLLARIPQYLKPFLPQLQRTFAKSLADPTSVLLRTRAATALGTLVTLQTRIDPLAKEIIAGVRSAEDEGVRMAMLQSLFEILHKAGQHLSEPLRGNVLELIDEVDLNEANVRMQATVAKIAALTLALMGRSSIVKQVIGAPKLLAVLTANALLVYAKQFVTPDFANILAGHTQATDAEISENAVIGLGKYLLQTEDPTHMSAVVACVVKTDDHTPNVRRLALMVLRAVAKHRRHYLTPEVLDDLIVPLFAAVRDTTIPVKLAAEQAFLDVFDFVDRDTAVFDEWYQGAQTRDVVAGPQQRSLTEYVRRVALRHAAARREQESAGISQEDEAEIWQVGLHSEV</sequence>
<protein>
    <submittedName>
        <fullName evidence="5">eIF-2-alpha kinase activator GCN1</fullName>
    </submittedName>
</protein>
<keyword evidence="5" id="KW-0418">Kinase</keyword>
<dbReference type="RefSeq" id="XP_024662550.1">
    <property type="nucleotide sequence ID" value="XM_024806782.1"/>
</dbReference>
<evidence type="ECO:0000256" key="3">
    <source>
        <dbReference type="PROSITE-ProRule" id="PRU00103"/>
    </source>
</evidence>
<dbReference type="InterPro" id="IPR056810">
    <property type="entry name" value="GNC1-like_N"/>
</dbReference>